<keyword evidence="2" id="KW-0843">Virulence</keyword>
<name>A0A177CGD7_9PLEO</name>
<reference evidence="3 4" key="1">
    <citation type="submission" date="2016-05" db="EMBL/GenBank/DDBJ databases">
        <title>Comparative analysis of secretome profiles of manganese(II)-oxidizing ascomycete fungi.</title>
        <authorList>
            <consortium name="DOE Joint Genome Institute"/>
            <person name="Zeiner C.A."/>
            <person name="Purvine S.O."/>
            <person name="Zink E.M."/>
            <person name="Wu S."/>
            <person name="Pasa-Tolic L."/>
            <person name="Chaput D.L."/>
            <person name="Haridas S."/>
            <person name="Grigoriev I.V."/>
            <person name="Santelli C.M."/>
            <person name="Hansel C.M."/>
        </authorList>
    </citation>
    <scope>NUCLEOTIDE SEQUENCE [LARGE SCALE GENOMIC DNA]</scope>
    <source>
        <strain evidence="3 4">AP3s5-JAC2a</strain>
    </source>
</reference>
<dbReference type="OrthoDB" id="410701at2759"/>
<evidence type="ECO:0000256" key="2">
    <source>
        <dbReference type="ARBA" id="ARBA00023026"/>
    </source>
</evidence>
<dbReference type="EMBL" id="KV441552">
    <property type="protein sequence ID" value="OAG05820.1"/>
    <property type="molecule type" value="Genomic_DNA"/>
</dbReference>
<dbReference type="InterPro" id="IPR029045">
    <property type="entry name" value="ClpP/crotonase-like_dom_sf"/>
</dbReference>
<dbReference type="PANTHER" id="PTHR43459:SF1">
    <property type="entry name" value="EG:BACN32G11.4 PROTEIN"/>
    <property type="match status" value="1"/>
</dbReference>
<protein>
    <submittedName>
        <fullName evidence="3">Enoyl-CoA hydratase/carnithine racemase</fullName>
    </submittedName>
</protein>
<dbReference type="STRING" id="1460663.A0A177CGD7"/>
<accession>A0A177CGD7</accession>
<dbReference type="CDD" id="cd06558">
    <property type="entry name" value="crotonase-like"/>
    <property type="match status" value="1"/>
</dbReference>
<keyword evidence="4" id="KW-1185">Reference proteome</keyword>
<evidence type="ECO:0000256" key="1">
    <source>
        <dbReference type="ARBA" id="ARBA00004685"/>
    </source>
</evidence>
<proteinExistence type="predicted"/>
<dbReference type="Proteomes" id="UP000077069">
    <property type="component" value="Unassembled WGS sequence"/>
</dbReference>
<dbReference type="SUPFAM" id="SSF52096">
    <property type="entry name" value="ClpP/crotonase"/>
    <property type="match status" value="1"/>
</dbReference>
<comment type="pathway">
    <text evidence="1">Mycotoxin biosynthesis.</text>
</comment>
<dbReference type="Pfam" id="PF00378">
    <property type="entry name" value="ECH_1"/>
    <property type="match status" value="1"/>
</dbReference>
<dbReference type="GeneID" id="28757182"/>
<sequence length="261" mass="28126">ITLTKVTPSYWRASFSSPPFNIQTNAWYTALYTLITDLTTDPAVKVVVFDSSVPDFYIAHFDLLSPVDNSLIDGFWPNITQLANLPVLSVAAVNGIAHGGGAEFAAAMDVRFASREKAVFGQLEVGLGSLPGGGGLSLLPRLVGRSIALEIVLGGQDFDADTAAAYGWVNRAIPDAEFDGFIDTFARRVSSFDKSAILEAKRIINKRAGYPTVDEQAEDWNAALGLLATPNVQARVAKMVELGLQKDTDYELNVAEKLLDV</sequence>
<dbReference type="InParanoid" id="A0A177CGD7"/>
<dbReference type="RefSeq" id="XP_018036185.1">
    <property type="nucleotide sequence ID" value="XM_018173696.1"/>
</dbReference>
<feature type="non-terminal residue" evidence="3">
    <location>
        <position position="1"/>
    </location>
</feature>
<dbReference type="InterPro" id="IPR001753">
    <property type="entry name" value="Enoyl-CoA_hydra/iso"/>
</dbReference>
<evidence type="ECO:0000313" key="4">
    <source>
        <dbReference type="Proteomes" id="UP000077069"/>
    </source>
</evidence>
<dbReference type="AlphaFoldDB" id="A0A177CGD7"/>
<feature type="non-terminal residue" evidence="3">
    <location>
        <position position="261"/>
    </location>
</feature>
<dbReference type="Gene3D" id="3.90.226.10">
    <property type="entry name" value="2-enoyl-CoA Hydratase, Chain A, domain 1"/>
    <property type="match status" value="1"/>
</dbReference>
<evidence type="ECO:0000313" key="3">
    <source>
        <dbReference type="EMBL" id="OAG05820.1"/>
    </source>
</evidence>
<organism evidence="3 4">
    <name type="scientific">Paraphaeosphaeria sporulosa</name>
    <dbReference type="NCBI Taxonomy" id="1460663"/>
    <lineage>
        <taxon>Eukaryota</taxon>
        <taxon>Fungi</taxon>
        <taxon>Dikarya</taxon>
        <taxon>Ascomycota</taxon>
        <taxon>Pezizomycotina</taxon>
        <taxon>Dothideomycetes</taxon>
        <taxon>Pleosporomycetidae</taxon>
        <taxon>Pleosporales</taxon>
        <taxon>Massarineae</taxon>
        <taxon>Didymosphaeriaceae</taxon>
        <taxon>Paraphaeosphaeria</taxon>
    </lineage>
</organism>
<dbReference type="PANTHER" id="PTHR43459">
    <property type="entry name" value="ENOYL-COA HYDRATASE"/>
    <property type="match status" value="1"/>
</dbReference>
<gene>
    <name evidence="3" type="ORF">CC84DRAFT_1074284</name>
</gene>